<proteinExistence type="predicted"/>
<dbReference type="Gene3D" id="3.40.33.10">
    <property type="entry name" value="CAP"/>
    <property type="match status" value="1"/>
</dbReference>
<dbReference type="InterPro" id="IPR018244">
    <property type="entry name" value="Allrgn_V5/Tpx1_CS"/>
</dbReference>
<dbReference type="PROSITE" id="PS01010">
    <property type="entry name" value="CRISP_2"/>
    <property type="match status" value="1"/>
</dbReference>
<name>A0AAV5EM47_ELECO</name>
<dbReference type="FunFam" id="3.40.33.10:FF:000004">
    <property type="entry name" value="CAP, cysteine-rich secretory protein, antigen 5"/>
    <property type="match status" value="1"/>
</dbReference>
<gene>
    <name evidence="4" type="primary">gb12172</name>
    <name evidence="4" type="ORF">PR202_gb12172</name>
</gene>
<keyword evidence="5" id="KW-1185">Reference proteome</keyword>
<dbReference type="InterPro" id="IPR035940">
    <property type="entry name" value="CAP_sf"/>
</dbReference>
<dbReference type="InterPro" id="IPR014044">
    <property type="entry name" value="CAP_dom"/>
</dbReference>
<dbReference type="PANTHER" id="PTHR10334">
    <property type="entry name" value="CYSTEINE-RICH SECRETORY PROTEIN-RELATED"/>
    <property type="match status" value="1"/>
</dbReference>
<evidence type="ECO:0000313" key="5">
    <source>
        <dbReference type="Proteomes" id="UP001054889"/>
    </source>
</evidence>
<keyword evidence="2" id="KW-0568">Pathogenesis-related protein</keyword>
<dbReference type="PRINTS" id="PR00837">
    <property type="entry name" value="V5TPXLIKE"/>
</dbReference>
<dbReference type="Pfam" id="PF00188">
    <property type="entry name" value="CAP"/>
    <property type="match status" value="1"/>
</dbReference>
<dbReference type="AlphaFoldDB" id="A0AAV5EM47"/>
<dbReference type="SMART" id="SM00198">
    <property type="entry name" value="SCP"/>
    <property type="match status" value="1"/>
</dbReference>
<dbReference type="InterPro" id="IPR002413">
    <property type="entry name" value="V5_allergen-like"/>
</dbReference>
<sequence>MHSPSGRPYGENLFGGTGSSWSARDAVKSWVDEKQYYNYGSNSCAEGKECGHYTQVVWRNTKTIGCARNICNNGGIFIICSYNPPGNFIGERPY</sequence>
<dbReference type="EMBL" id="BQKI01000077">
    <property type="protein sequence ID" value="GJN24434.1"/>
    <property type="molecule type" value="Genomic_DNA"/>
</dbReference>
<dbReference type="SUPFAM" id="SSF55797">
    <property type="entry name" value="PR-1-like"/>
    <property type="match status" value="1"/>
</dbReference>
<organism evidence="4 5">
    <name type="scientific">Eleusine coracana subsp. coracana</name>
    <dbReference type="NCBI Taxonomy" id="191504"/>
    <lineage>
        <taxon>Eukaryota</taxon>
        <taxon>Viridiplantae</taxon>
        <taxon>Streptophyta</taxon>
        <taxon>Embryophyta</taxon>
        <taxon>Tracheophyta</taxon>
        <taxon>Spermatophyta</taxon>
        <taxon>Magnoliopsida</taxon>
        <taxon>Liliopsida</taxon>
        <taxon>Poales</taxon>
        <taxon>Poaceae</taxon>
        <taxon>PACMAD clade</taxon>
        <taxon>Chloridoideae</taxon>
        <taxon>Cynodonteae</taxon>
        <taxon>Eleusininae</taxon>
        <taxon>Eleusine</taxon>
    </lineage>
</organism>
<comment type="caution">
    <text evidence="4">The sequence shown here is derived from an EMBL/GenBank/DDBJ whole genome shotgun (WGS) entry which is preliminary data.</text>
</comment>
<feature type="domain" description="SCP" evidence="3">
    <location>
        <begin position="1"/>
        <end position="90"/>
    </location>
</feature>
<dbReference type="PRINTS" id="PR00838">
    <property type="entry name" value="V5ALLERGEN"/>
</dbReference>
<dbReference type="InterPro" id="IPR001283">
    <property type="entry name" value="CRISP-related"/>
</dbReference>
<protein>
    <recommendedName>
        <fullName evidence="3">SCP domain-containing protein</fullName>
    </recommendedName>
</protein>
<reference evidence="4" key="2">
    <citation type="submission" date="2021-12" db="EMBL/GenBank/DDBJ databases">
        <title>Resequencing data analysis of finger millet.</title>
        <authorList>
            <person name="Hatakeyama M."/>
            <person name="Aluri S."/>
            <person name="Balachadran M.T."/>
            <person name="Sivarajan S.R."/>
            <person name="Poveda L."/>
            <person name="Shimizu-Inatsugi R."/>
            <person name="Schlapbach R."/>
            <person name="Sreeman S.M."/>
            <person name="Shimizu K.K."/>
        </authorList>
    </citation>
    <scope>NUCLEOTIDE SEQUENCE</scope>
</reference>
<evidence type="ECO:0000256" key="2">
    <source>
        <dbReference type="ARBA" id="ARBA00023265"/>
    </source>
</evidence>
<dbReference type="GO" id="GO:0005576">
    <property type="term" value="C:extracellular region"/>
    <property type="evidence" value="ECO:0007669"/>
    <property type="project" value="InterPro"/>
</dbReference>
<dbReference type="Proteomes" id="UP001054889">
    <property type="component" value="Unassembled WGS sequence"/>
</dbReference>
<evidence type="ECO:0000313" key="4">
    <source>
        <dbReference type="EMBL" id="GJN24434.1"/>
    </source>
</evidence>
<accession>A0AAV5EM47</accession>
<evidence type="ECO:0000259" key="3">
    <source>
        <dbReference type="SMART" id="SM00198"/>
    </source>
</evidence>
<keyword evidence="2" id="KW-0611">Plant defense</keyword>
<evidence type="ECO:0000256" key="1">
    <source>
        <dbReference type="ARBA" id="ARBA00003143"/>
    </source>
</evidence>
<comment type="function">
    <text evidence="1">Probably involved in the defense reaction of plants against pathogens.</text>
</comment>
<dbReference type="PROSITE" id="PS01009">
    <property type="entry name" value="CRISP_1"/>
    <property type="match status" value="1"/>
</dbReference>
<reference evidence="4" key="1">
    <citation type="journal article" date="2018" name="DNA Res.">
        <title>Multiple hybrid de novo genome assembly of finger millet, an orphan allotetraploid crop.</title>
        <authorList>
            <person name="Hatakeyama M."/>
            <person name="Aluri S."/>
            <person name="Balachadran M.T."/>
            <person name="Sivarajan S.R."/>
            <person name="Patrignani A."/>
            <person name="Gruter S."/>
            <person name="Poveda L."/>
            <person name="Shimizu-Inatsugi R."/>
            <person name="Baeten J."/>
            <person name="Francoijs K.J."/>
            <person name="Nataraja K.N."/>
            <person name="Reddy Y.A.N."/>
            <person name="Phadnis S."/>
            <person name="Ravikumar R.L."/>
            <person name="Schlapbach R."/>
            <person name="Sreeman S.M."/>
            <person name="Shimizu K.K."/>
        </authorList>
    </citation>
    <scope>NUCLEOTIDE SEQUENCE</scope>
</reference>